<organism evidence="3 4">
    <name type="scientific">Kineobactrum sediminis</name>
    <dbReference type="NCBI Taxonomy" id="1905677"/>
    <lineage>
        <taxon>Bacteria</taxon>
        <taxon>Pseudomonadati</taxon>
        <taxon>Pseudomonadota</taxon>
        <taxon>Gammaproteobacteria</taxon>
        <taxon>Cellvibrionales</taxon>
        <taxon>Halieaceae</taxon>
        <taxon>Kineobactrum</taxon>
    </lineage>
</organism>
<evidence type="ECO:0000313" key="4">
    <source>
        <dbReference type="Proteomes" id="UP000234845"/>
    </source>
</evidence>
<dbReference type="InterPro" id="IPR000387">
    <property type="entry name" value="Tyr_Pase_dom"/>
</dbReference>
<reference evidence="4" key="1">
    <citation type="submission" date="2017-11" db="EMBL/GenBank/DDBJ databases">
        <title>The draft genome sequence of Chromatocurvus sp. F02.</title>
        <authorList>
            <person name="Du Z.-J."/>
            <person name="Chang Y.-Q."/>
        </authorList>
    </citation>
    <scope>NUCLEOTIDE SEQUENCE [LARGE SCALE GENOMIC DNA]</scope>
    <source>
        <strain evidence="4">F02</strain>
    </source>
</reference>
<evidence type="ECO:0000313" key="3">
    <source>
        <dbReference type="EMBL" id="PLW84110.1"/>
    </source>
</evidence>
<dbReference type="PROSITE" id="PS50056">
    <property type="entry name" value="TYR_PHOSPHATASE_2"/>
    <property type="match status" value="1"/>
</dbReference>
<dbReference type="PROSITE" id="PS00383">
    <property type="entry name" value="TYR_PHOSPHATASE_1"/>
    <property type="match status" value="1"/>
</dbReference>
<dbReference type="InterPro" id="IPR016130">
    <property type="entry name" value="Tyr_Pase_AS"/>
</dbReference>
<proteinExistence type="inferred from homology"/>
<dbReference type="Gene3D" id="3.90.190.10">
    <property type="entry name" value="Protein tyrosine phosphatase superfamily"/>
    <property type="match status" value="1"/>
</dbReference>
<evidence type="ECO:0000259" key="2">
    <source>
        <dbReference type="PROSITE" id="PS50056"/>
    </source>
</evidence>
<keyword evidence="4" id="KW-1185">Reference proteome</keyword>
<dbReference type="PANTHER" id="PTHR31126">
    <property type="entry name" value="TYROSINE-PROTEIN PHOSPHATASE"/>
    <property type="match status" value="1"/>
</dbReference>
<dbReference type="Proteomes" id="UP000234845">
    <property type="component" value="Unassembled WGS sequence"/>
</dbReference>
<dbReference type="GO" id="GO:0004721">
    <property type="term" value="F:phosphoprotein phosphatase activity"/>
    <property type="evidence" value="ECO:0007669"/>
    <property type="project" value="InterPro"/>
</dbReference>
<feature type="domain" description="Tyrosine specific protein phosphatases" evidence="2">
    <location>
        <begin position="203"/>
        <end position="257"/>
    </location>
</feature>
<comment type="caution">
    <text evidence="3">The sequence shown here is derived from an EMBL/GenBank/DDBJ whole genome shotgun (WGS) entry which is preliminary data.</text>
</comment>
<comment type="similarity">
    <text evidence="1">Belongs to the protein-tyrosine phosphatase family.</text>
</comment>
<dbReference type="AlphaFoldDB" id="A0A2N5Y6U5"/>
<dbReference type="RefSeq" id="WP_101519746.1">
    <property type="nucleotide sequence ID" value="NZ_PKLZ01000001.1"/>
</dbReference>
<dbReference type="EMBL" id="PKLZ01000001">
    <property type="protein sequence ID" value="PLW84110.1"/>
    <property type="molecule type" value="Genomic_DNA"/>
</dbReference>
<gene>
    <name evidence="3" type="ORF">CWI75_01805</name>
</gene>
<dbReference type="InterPro" id="IPR029021">
    <property type="entry name" value="Prot-tyrosine_phosphatase-like"/>
</dbReference>
<name>A0A2N5Y6U5_9GAMM</name>
<dbReference type="SUPFAM" id="SSF52799">
    <property type="entry name" value="(Phosphotyrosine protein) phosphatases II"/>
    <property type="match status" value="1"/>
</dbReference>
<dbReference type="InterPro" id="IPR026893">
    <property type="entry name" value="Tyr/Ser_Pase_IphP-type"/>
</dbReference>
<accession>A0A2N5Y6U5</accession>
<protein>
    <recommendedName>
        <fullName evidence="2">Tyrosine specific protein phosphatases domain-containing protein</fullName>
    </recommendedName>
</protein>
<sequence length="331" mass="37029">MPLMTDAVHIWRAAAGDYHVEWEASHPDTRVSVEPLGSAGGVSAHYEETEARARFIGLPVGNRHYFRLSDQHGNEVVASERKLGMQGTPNFRDFGGYRTADGRQVKWGYLYRSGQLSGLTEQDLALLASLELDLICDFRREDEQQASPSRLPETRPPQVVSLPITPGSNRAALAPGGLNLGGTQTMFDFMVDINRDFVESQTDTYARMFREILAKPDARFLVHCAAGKDRTGFAAALMLLVLGVPVEQVMKDYMLTRRFYHPQDEVARLRVKYGLEGVAEEAVLPMLEVHEAYLARALAAIEEYGEVDHYLADKLGIGSAEREELRRRYLA</sequence>
<dbReference type="OrthoDB" id="1188001at2"/>
<evidence type="ECO:0000256" key="1">
    <source>
        <dbReference type="ARBA" id="ARBA00009580"/>
    </source>
</evidence>
<dbReference type="Pfam" id="PF13350">
    <property type="entry name" value="Y_phosphatase3"/>
    <property type="match status" value="1"/>
</dbReference>
<dbReference type="PANTHER" id="PTHR31126:SF1">
    <property type="entry name" value="TYROSINE SPECIFIC PROTEIN PHOSPHATASES DOMAIN-CONTAINING PROTEIN"/>
    <property type="match status" value="1"/>
</dbReference>